<evidence type="ECO:0000256" key="1">
    <source>
        <dbReference type="SAM" id="Phobius"/>
    </source>
</evidence>
<organism evidence="2 3">
    <name type="scientific">Pseudocohnilembus persalinus</name>
    <name type="common">Ciliate</name>
    <dbReference type="NCBI Taxonomy" id="266149"/>
    <lineage>
        <taxon>Eukaryota</taxon>
        <taxon>Sar</taxon>
        <taxon>Alveolata</taxon>
        <taxon>Ciliophora</taxon>
        <taxon>Intramacronucleata</taxon>
        <taxon>Oligohymenophorea</taxon>
        <taxon>Scuticociliatia</taxon>
        <taxon>Philasterida</taxon>
        <taxon>Pseudocohnilembidae</taxon>
        <taxon>Pseudocohnilembus</taxon>
    </lineage>
</organism>
<dbReference type="InParanoid" id="A0A0V0QSC2"/>
<keyword evidence="1" id="KW-1133">Transmembrane helix</keyword>
<keyword evidence="2" id="KW-0456">Lyase</keyword>
<gene>
    <name evidence="2" type="ORF">PPERSA_06697</name>
</gene>
<dbReference type="AlphaFoldDB" id="A0A0V0QSC2"/>
<proteinExistence type="predicted"/>
<dbReference type="OrthoDB" id="296301at2759"/>
<evidence type="ECO:0000313" key="2">
    <source>
        <dbReference type="EMBL" id="KRX05063.1"/>
    </source>
</evidence>
<dbReference type="InterPro" id="IPR012334">
    <property type="entry name" value="Pectin_lyas_fold"/>
</dbReference>
<keyword evidence="3" id="KW-1185">Reference proteome</keyword>
<dbReference type="EMBL" id="LDAU01000110">
    <property type="protein sequence ID" value="KRX05063.1"/>
    <property type="molecule type" value="Genomic_DNA"/>
</dbReference>
<sequence length="1029" mass="116122">MDYNLCTQEKCQITNNTLINSLAISNGCIIRIQDSKNIYVSDLITINTTAETANTLQINTSVNITIRNIKSLNSQGNGAAIYLNGGSDYDIQNITAINSIDKALKFYQIQNSLIQDVYIQKSLPLSTYGTCMEMVLSSKIQFNNFTSDQNYGNRQLIYIVTSENIYFSNSLFSNNQVDDSASGVYIADSNYIYFENITYFQNYAQNQAPALYISSVNTLSLINILFENNYSAFENGSTFIYGSKKIKIHNITCYNNLAYSKGGSIYIDSSLEIDIYDINIEFSQTERDGGGIFFYNSINIQIIKGILKNNKSVNKEGGALTIDSCQQIYIENLNFYDNSSKKGGSVAISNSYYTHINNIKISSSQSQSIGGGIYLREIYHFIFNNIQVYNCESVQGGGGIYMTQAQDGEIYGVKIYQNISFMGNGGGIFMSDECDNIQFEKVDIYGNQIYSGGFGGGVYSSFNQYIMFSELQISENQGAEYGGGVYIEKQKKLVFQNSIIQEHQYSQKNDLKEGGGMYIEQLQYYIQTNVTFIQNKVENCGGSQKFQNVSDIIIKNSLYIQNSVQKQGYEKYDLEGGSFSIMGTKNILVENSQFLDNFAYKQGGAISIIDTQDLIIKDCSFENNQVYYVKNMSNYSKKAGYIFTLGGGIYIQQVDINLQLNMKIKNSVFKQHQASSGGAIMILLQPQTDSNFEFQDLHFQNNIADIGPSIRFLGDQKQYFQNILSNKQDYNLVLEQEKGILEQQEIFYSFYKNEYLLSSSSYQFQLCSKGLYLQKGGQNYCNICSAGAVCEGGYTPIYPKKQYWRSDLDSYNFIECENNYEACLGNDTCKEGYKGPLCEQCDIVNGYNSNGNDCDECSTKLYVSFKFSLISFAILVLIGYQMTGIKKKIEKILLSKTIFNLWDIPIKNSTILSGILKIFIMHCQIIYLIANFNVDVPQINQVLQVLDQRELLDYILCSCICFMLTLQPGLLQSSLLYASCRKIDDILYSSADLNIKCDETVYLKTVFPCTILSIFILSLVFPVFCGILE</sequence>
<dbReference type="InterPro" id="IPR011050">
    <property type="entry name" value="Pectin_lyase_fold/virulence"/>
</dbReference>
<dbReference type="InterPro" id="IPR006626">
    <property type="entry name" value="PbH1"/>
</dbReference>
<evidence type="ECO:0000313" key="3">
    <source>
        <dbReference type="Proteomes" id="UP000054937"/>
    </source>
</evidence>
<name>A0A0V0QSC2_PSEPJ</name>
<dbReference type="Proteomes" id="UP000054937">
    <property type="component" value="Unassembled WGS sequence"/>
</dbReference>
<protein>
    <submittedName>
        <fullName evidence="2">Pectin lyase fold/virulence factor</fullName>
    </submittedName>
</protein>
<feature type="transmembrane region" description="Helical" evidence="1">
    <location>
        <begin position="861"/>
        <end position="880"/>
    </location>
</feature>
<dbReference type="OMA" id="ANSIFIC"/>
<keyword evidence="1" id="KW-0472">Membrane</keyword>
<dbReference type="GO" id="GO:0016829">
    <property type="term" value="F:lyase activity"/>
    <property type="evidence" value="ECO:0007669"/>
    <property type="project" value="UniProtKB-KW"/>
</dbReference>
<dbReference type="SUPFAM" id="SSF51126">
    <property type="entry name" value="Pectin lyase-like"/>
    <property type="match status" value="3"/>
</dbReference>
<dbReference type="PANTHER" id="PTHR11319:SF35">
    <property type="entry name" value="OUTER MEMBRANE PROTEIN PMPC-RELATED"/>
    <property type="match status" value="1"/>
</dbReference>
<keyword evidence="1" id="KW-0812">Transmembrane</keyword>
<accession>A0A0V0QSC2</accession>
<dbReference type="SMART" id="SM00710">
    <property type="entry name" value="PbH1"/>
    <property type="match status" value="13"/>
</dbReference>
<feature type="transmembrane region" description="Helical" evidence="1">
    <location>
        <begin position="1005"/>
        <end position="1028"/>
    </location>
</feature>
<dbReference type="PANTHER" id="PTHR11319">
    <property type="entry name" value="G PROTEIN-COUPLED RECEPTOR-RELATED"/>
    <property type="match status" value="1"/>
</dbReference>
<reference evidence="2 3" key="1">
    <citation type="journal article" date="2015" name="Sci. Rep.">
        <title>Genome of the facultative scuticociliatosis pathogen Pseudocohnilembus persalinus provides insight into its virulence through horizontal gene transfer.</title>
        <authorList>
            <person name="Xiong J."/>
            <person name="Wang G."/>
            <person name="Cheng J."/>
            <person name="Tian M."/>
            <person name="Pan X."/>
            <person name="Warren A."/>
            <person name="Jiang C."/>
            <person name="Yuan D."/>
            <person name="Miao W."/>
        </authorList>
    </citation>
    <scope>NUCLEOTIDE SEQUENCE [LARGE SCALE GENOMIC DNA]</scope>
    <source>
        <strain evidence="2">36N120E</strain>
    </source>
</reference>
<dbReference type="Gene3D" id="2.160.20.10">
    <property type="entry name" value="Single-stranded right-handed beta-helix, Pectin lyase-like"/>
    <property type="match status" value="2"/>
</dbReference>
<comment type="caution">
    <text evidence="2">The sequence shown here is derived from an EMBL/GenBank/DDBJ whole genome shotgun (WGS) entry which is preliminary data.</text>
</comment>